<evidence type="ECO:0000256" key="1">
    <source>
        <dbReference type="SAM" id="MobiDB-lite"/>
    </source>
</evidence>
<evidence type="ECO:0000259" key="2">
    <source>
        <dbReference type="SMART" id="SM00256"/>
    </source>
</evidence>
<comment type="caution">
    <text evidence="3">The sequence shown here is derived from an EMBL/GenBank/DDBJ whole genome shotgun (WGS) entry which is preliminary data.</text>
</comment>
<dbReference type="Proteomes" id="UP000308549">
    <property type="component" value="Unassembled WGS sequence"/>
</dbReference>
<feature type="domain" description="F-box" evidence="2">
    <location>
        <begin position="143"/>
        <end position="182"/>
    </location>
</feature>
<dbReference type="OrthoDB" id="3825034at2759"/>
<evidence type="ECO:0000313" key="4">
    <source>
        <dbReference type="Proteomes" id="UP000308549"/>
    </source>
</evidence>
<dbReference type="CDD" id="cd09917">
    <property type="entry name" value="F-box_SF"/>
    <property type="match status" value="1"/>
</dbReference>
<keyword evidence="4" id="KW-1185">Reference proteome</keyword>
<proteinExistence type="predicted"/>
<dbReference type="InterPro" id="IPR001810">
    <property type="entry name" value="F-box_dom"/>
</dbReference>
<dbReference type="AlphaFoldDB" id="A0A4U0UDL6"/>
<feature type="compositionally biased region" description="Basic and acidic residues" evidence="1">
    <location>
        <begin position="282"/>
        <end position="294"/>
    </location>
</feature>
<dbReference type="SUPFAM" id="SSF81383">
    <property type="entry name" value="F-box domain"/>
    <property type="match status" value="1"/>
</dbReference>
<accession>A0A4U0UDL6</accession>
<reference evidence="3 4" key="1">
    <citation type="submission" date="2017-03" db="EMBL/GenBank/DDBJ databases">
        <title>Genomes of endolithic fungi from Antarctica.</title>
        <authorList>
            <person name="Coleine C."/>
            <person name="Masonjones S."/>
            <person name="Stajich J.E."/>
        </authorList>
    </citation>
    <scope>NUCLEOTIDE SEQUENCE [LARGE SCALE GENOMIC DNA]</scope>
    <source>
        <strain evidence="3 4">CCFEE 6315</strain>
    </source>
</reference>
<sequence length="457" mass="50500">MGPLRGFAIWTYRAVGICWTSGMLEVGAWDQSGHGLAATATGNETGGWEFALQCEDLEDAEAWADSGWHVEGESVQSRAWGWAPEPALPCPGVDAMEPTYSGLPRVLEHEPWLSPPPPRSLEPPPPRTPIPPFPTTAEDVFSITELLETILACLPLEDIFVARRVCRRWAQCIRSSQLLMQRAFVRPWLRKLPATTRYQGLCTTPLLLNPLLAKCIRPPPSAREVSASYASFRRGAELLHTRFDSVTGGIHGDGGRSARSSTSFGLQENLLSTATALAPSEQTRDPSARSDRLTRASSQPILLDAEARPIHHDYTDEPIMLPHASQGLHCQTYNPGQDAWKQLLLTQPPIQDIIVSTPGTQLAIRYSRSTPIVLSDVLDALEYLKNEWPERWPRARDEQEIVEFEVALPLFRGGGVPAVHQNGNTIFRALKTKVRCVFAGSRIVDSGFVPASTVPWR</sequence>
<dbReference type="InterPro" id="IPR036047">
    <property type="entry name" value="F-box-like_dom_sf"/>
</dbReference>
<feature type="region of interest" description="Disordered" evidence="1">
    <location>
        <begin position="276"/>
        <end position="298"/>
    </location>
</feature>
<gene>
    <name evidence="3" type="ORF">B0A50_00398</name>
</gene>
<dbReference type="Gene3D" id="1.20.1280.50">
    <property type="match status" value="1"/>
</dbReference>
<dbReference type="SMART" id="SM00256">
    <property type="entry name" value="FBOX"/>
    <property type="match status" value="1"/>
</dbReference>
<name>A0A4U0UDL6_9PEZI</name>
<organism evidence="3 4">
    <name type="scientific">Salinomyces thailandicus</name>
    <dbReference type="NCBI Taxonomy" id="706561"/>
    <lineage>
        <taxon>Eukaryota</taxon>
        <taxon>Fungi</taxon>
        <taxon>Dikarya</taxon>
        <taxon>Ascomycota</taxon>
        <taxon>Pezizomycotina</taxon>
        <taxon>Dothideomycetes</taxon>
        <taxon>Dothideomycetidae</taxon>
        <taxon>Mycosphaerellales</taxon>
        <taxon>Teratosphaeriaceae</taxon>
        <taxon>Salinomyces</taxon>
    </lineage>
</organism>
<dbReference type="EMBL" id="NAJL01000002">
    <property type="protein sequence ID" value="TKA33563.1"/>
    <property type="molecule type" value="Genomic_DNA"/>
</dbReference>
<protein>
    <recommendedName>
        <fullName evidence="2">F-box domain-containing protein</fullName>
    </recommendedName>
</protein>
<evidence type="ECO:0000313" key="3">
    <source>
        <dbReference type="EMBL" id="TKA33563.1"/>
    </source>
</evidence>
<dbReference type="Pfam" id="PF00646">
    <property type="entry name" value="F-box"/>
    <property type="match status" value="1"/>
</dbReference>